<dbReference type="AlphaFoldDB" id="L8P7G5"/>
<dbReference type="Proteomes" id="UP000011205">
    <property type="component" value="Unassembled WGS sequence"/>
</dbReference>
<name>L8P7G5_STRVR</name>
<protein>
    <submittedName>
        <fullName evidence="2">Uncharacterized protein</fullName>
    </submittedName>
</protein>
<proteinExistence type="predicted"/>
<evidence type="ECO:0000313" key="2">
    <source>
        <dbReference type="EMBL" id="ELS52365.1"/>
    </source>
</evidence>
<comment type="caution">
    <text evidence="2">The sequence shown here is derived from an EMBL/GenBank/DDBJ whole genome shotgun (WGS) entry which is preliminary data.</text>
</comment>
<evidence type="ECO:0000313" key="3">
    <source>
        <dbReference type="Proteomes" id="UP000011205"/>
    </source>
</evidence>
<reference evidence="2 3" key="1">
    <citation type="journal article" date="2013" name="Genome Announc.">
        <title>Draft Genome Sequence of Streptomyces viridochromogenes Strain Tu57, Producer of Avilamycin.</title>
        <authorList>
            <person name="Gruning B.A."/>
            <person name="Erxleben A."/>
            <person name="Hahnlein A."/>
            <person name="Gunther S."/>
        </authorList>
    </citation>
    <scope>NUCLEOTIDE SEQUENCE [LARGE SCALE GENOMIC DNA]</scope>
    <source>
        <strain evidence="2 3">Tue57</strain>
    </source>
</reference>
<organism evidence="2 3">
    <name type="scientific">Streptomyces viridochromogenes Tue57</name>
    <dbReference type="NCBI Taxonomy" id="1160705"/>
    <lineage>
        <taxon>Bacteria</taxon>
        <taxon>Bacillati</taxon>
        <taxon>Actinomycetota</taxon>
        <taxon>Actinomycetes</taxon>
        <taxon>Kitasatosporales</taxon>
        <taxon>Streptomycetaceae</taxon>
        <taxon>Streptomyces</taxon>
    </lineage>
</organism>
<feature type="region of interest" description="Disordered" evidence="1">
    <location>
        <begin position="1"/>
        <end position="40"/>
    </location>
</feature>
<evidence type="ECO:0000256" key="1">
    <source>
        <dbReference type="SAM" id="MobiDB-lite"/>
    </source>
</evidence>
<gene>
    <name evidence="2" type="ORF">STVIR_6625</name>
</gene>
<dbReference type="EMBL" id="AMLP01000209">
    <property type="protein sequence ID" value="ELS52365.1"/>
    <property type="molecule type" value="Genomic_DNA"/>
</dbReference>
<feature type="region of interest" description="Disordered" evidence="1">
    <location>
        <begin position="73"/>
        <end position="115"/>
    </location>
</feature>
<sequence length="127" mass="13505">MRDHETGQHGQSGAGRAGEVRGLGADQSGERGAGLVQRDDGRAVCLDPVEGDVAPVLFPVVGTFSVTFIERRHRTPSRTDRQQGGRAGVALRLTTERRMGASRYRPGSGCDGSTPPAPMVPLLFGYM</sequence>
<accession>L8P7G5</accession>